<keyword evidence="1" id="KW-0433">Leucine-rich repeat</keyword>
<dbReference type="AlphaFoldDB" id="A0A7I8VLA1"/>
<feature type="domain" description="LRRNT" evidence="6">
    <location>
        <begin position="27"/>
        <end position="59"/>
    </location>
</feature>
<dbReference type="InterPro" id="IPR050328">
    <property type="entry name" value="Dev_Immune_Receptor"/>
</dbReference>
<feature type="chain" id="PRO_5029864055" description="LRRNT domain-containing protein" evidence="5">
    <location>
        <begin position="28"/>
        <end position="605"/>
    </location>
</feature>
<keyword evidence="4" id="KW-1133">Transmembrane helix</keyword>
<proteinExistence type="predicted"/>
<evidence type="ECO:0000256" key="1">
    <source>
        <dbReference type="ARBA" id="ARBA00022614"/>
    </source>
</evidence>
<keyword evidence="2 5" id="KW-0732">Signal</keyword>
<reference evidence="7 8" key="1">
    <citation type="submission" date="2020-08" db="EMBL/GenBank/DDBJ databases">
        <authorList>
            <person name="Hejnol A."/>
        </authorList>
    </citation>
    <scope>NUCLEOTIDE SEQUENCE [LARGE SCALE GENOMIC DNA]</scope>
</reference>
<evidence type="ECO:0000256" key="5">
    <source>
        <dbReference type="SAM" id="SignalP"/>
    </source>
</evidence>
<dbReference type="InterPro" id="IPR003591">
    <property type="entry name" value="Leu-rich_rpt_typical-subtyp"/>
</dbReference>
<comment type="caution">
    <text evidence="7">The sequence shown here is derived from an EMBL/GenBank/DDBJ whole genome shotgun (WGS) entry which is preliminary data.</text>
</comment>
<dbReference type="SUPFAM" id="SSF52058">
    <property type="entry name" value="L domain-like"/>
    <property type="match status" value="1"/>
</dbReference>
<dbReference type="PROSITE" id="PS51450">
    <property type="entry name" value="LRR"/>
    <property type="match status" value="2"/>
</dbReference>
<dbReference type="OrthoDB" id="1055097at2759"/>
<dbReference type="InterPro" id="IPR032675">
    <property type="entry name" value="LRR_dom_sf"/>
</dbReference>
<dbReference type="InterPro" id="IPR001611">
    <property type="entry name" value="Leu-rich_rpt"/>
</dbReference>
<keyword evidence="4" id="KW-0812">Transmembrane</keyword>
<evidence type="ECO:0000313" key="8">
    <source>
        <dbReference type="Proteomes" id="UP000549394"/>
    </source>
</evidence>
<dbReference type="Pfam" id="PF13855">
    <property type="entry name" value="LRR_8"/>
    <property type="match status" value="2"/>
</dbReference>
<evidence type="ECO:0000256" key="4">
    <source>
        <dbReference type="SAM" id="Phobius"/>
    </source>
</evidence>
<dbReference type="InterPro" id="IPR000372">
    <property type="entry name" value="LRRNT"/>
</dbReference>
<evidence type="ECO:0000259" key="6">
    <source>
        <dbReference type="SMART" id="SM00013"/>
    </source>
</evidence>
<keyword evidence="3" id="KW-0677">Repeat</keyword>
<dbReference type="SMART" id="SM00369">
    <property type="entry name" value="LRR_TYP"/>
    <property type="match status" value="4"/>
</dbReference>
<name>A0A7I8VLA1_9ANNE</name>
<evidence type="ECO:0000256" key="3">
    <source>
        <dbReference type="ARBA" id="ARBA00022737"/>
    </source>
</evidence>
<gene>
    <name evidence="7" type="ORF">DGYR_LOCUS4861</name>
</gene>
<dbReference type="SMART" id="SM00013">
    <property type="entry name" value="LRRNT"/>
    <property type="match status" value="1"/>
</dbReference>
<sequence length="605" mass="68278">MKDLLNFHLLAIIDVLLFVELMGFATCCPILCNCSGFVVDCSYRNLTTVPLNIPDGIRTLLLNGNQIKEIGNNQFSTYNSIKQLDLSNCKIEKLSSTSFHGLYNLKKLYLADNKISSLPNYLLKGLDLNLFSISRNLLKDLNPLAFDGNLTSLYANQLSIERLQRKLIDNLKASLKVVHINYNTKPLNMPLGFFTGTSLSELSLKGNHFKDIEFLYGLEMSEGRMDLSDNEISDRAWNVLYRVTGIKDLLLNNIGLTEISNRYQSESLQFIGLQKNSIREIRDNDFKFGRNLGAIDLQYNAITGIQSTTFKHNKNLTIIELSNNQIEFFDFALFDVNRLLRRLLLRNNFIRSVPITYQHYLKLYKGELDITNNKLHCNCQLQWLKDYLLSIDLRQRRRFKIGVCSTPSNFELLSRRHELKCIVPKIEIFTIEQILNGIEFFCTGFGDPLPDISVQISPLANITVLFKGSANYKGVVKTGCSTLLLFRCIAKNDAGNAFKNSSLKSEACPTVMTTTADTDIVTSNITRSPFVVGSGSGEESGRNIAGIVIGVIVPVLAVIVVILAVIYWYKYGSRKRKVQINRHGAVRNHDHKQNGNRTVTITPAV</sequence>
<dbReference type="PANTHER" id="PTHR24373:SF387">
    <property type="entry name" value="LEUCINE-RICH REPEATS AND IMMUNOGLOBULIN-LIKE DOMAINS PROTEIN SMA-10"/>
    <property type="match status" value="1"/>
</dbReference>
<feature type="transmembrane region" description="Helical" evidence="4">
    <location>
        <begin position="544"/>
        <end position="569"/>
    </location>
</feature>
<dbReference type="EMBL" id="CAJFCJ010000006">
    <property type="protein sequence ID" value="CAD5116219.1"/>
    <property type="molecule type" value="Genomic_DNA"/>
</dbReference>
<evidence type="ECO:0000313" key="7">
    <source>
        <dbReference type="EMBL" id="CAD5116219.1"/>
    </source>
</evidence>
<dbReference type="Proteomes" id="UP000549394">
    <property type="component" value="Unassembled WGS sequence"/>
</dbReference>
<keyword evidence="4" id="KW-0472">Membrane</keyword>
<dbReference type="Pfam" id="PF01462">
    <property type="entry name" value="LRRNT"/>
    <property type="match status" value="1"/>
</dbReference>
<protein>
    <recommendedName>
        <fullName evidence="6">LRRNT domain-containing protein</fullName>
    </recommendedName>
</protein>
<dbReference type="PANTHER" id="PTHR24373">
    <property type="entry name" value="SLIT RELATED LEUCINE-RICH REPEAT NEURONAL PROTEIN"/>
    <property type="match status" value="1"/>
</dbReference>
<evidence type="ECO:0000256" key="2">
    <source>
        <dbReference type="ARBA" id="ARBA00022729"/>
    </source>
</evidence>
<keyword evidence="8" id="KW-1185">Reference proteome</keyword>
<feature type="signal peptide" evidence="5">
    <location>
        <begin position="1"/>
        <end position="27"/>
    </location>
</feature>
<organism evidence="7 8">
    <name type="scientific">Dimorphilus gyrociliatus</name>
    <dbReference type="NCBI Taxonomy" id="2664684"/>
    <lineage>
        <taxon>Eukaryota</taxon>
        <taxon>Metazoa</taxon>
        <taxon>Spiralia</taxon>
        <taxon>Lophotrochozoa</taxon>
        <taxon>Annelida</taxon>
        <taxon>Polychaeta</taxon>
        <taxon>Polychaeta incertae sedis</taxon>
        <taxon>Dinophilidae</taxon>
        <taxon>Dimorphilus</taxon>
    </lineage>
</organism>
<accession>A0A7I8VLA1</accession>
<dbReference type="Gene3D" id="3.80.10.10">
    <property type="entry name" value="Ribonuclease Inhibitor"/>
    <property type="match status" value="3"/>
</dbReference>